<dbReference type="InterPro" id="IPR039422">
    <property type="entry name" value="MarR/SlyA-like"/>
</dbReference>
<keyword evidence="9" id="KW-1185">Reference proteome</keyword>
<dbReference type="InterPro" id="IPR055166">
    <property type="entry name" value="Transc_reg_Sar_Rot_HTH"/>
</dbReference>
<comment type="caution">
    <text evidence="8">The sequence shown here is derived from an EMBL/GenBank/DDBJ whole genome shotgun (WGS) entry which is preliminary data.</text>
</comment>
<keyword evidence="1" id="KW-0678">Repressor</keyword>
<name>A0A2G5NNV4_9STAP</name>
<keyword evidence="2" id="KW-0805">Transcription regulation</keyword>
<evidence type="ECO:0000259" key="7">
    <source>
        <dbReference type="Pfam" id="PF22381"/>
    </source>
</evidence>
<dbReference type="GO" id="GO:0003700">
    <property type="term" value="F:DNA-binding transcription factor activity"/>
    <property type="evidence" value="ECO:0007669"/>
    <property type="project" value="InterPro"/>
</dbReference>
<dbReference type="PANTHER" id="PTHR33164:SF56">
    <property type="entry name" value="HTH-TYPE TRANSCRIPTIONAL REGULATOR MHQR"/>
    <property type="match status" value="1"/>
</dbReference>
<evidence type="ECO:0000256" key="1">
    <source>
        <dbReference type="ARBA" id="ARBA00022491"/>
    </source>
</evidence>
<organism evidence="8 9">
    <name type="scientific">Macrococcoides goetzii</name>
    <dbReference type="NCBI Taxonomy" id="1891097"/>
    <lineage>
        <taxon>Bacteria</taxon>
        <taxon>Bacillati</taxon>
        <taxon>Bacillota</taxon>
        <taxon>Bacilli</taxon>
        <taxon>Bacillales</taxon>
        <taxon>Staphylococcaceae</taxon>
        <taxon>Macrococcoides</taxon>
    </lineage>
</organism>
<dbReference type="Proteomes" id="UP000229523">
    <property type="component" value="Unassembled WGS sequence"/>
</dbReference>
<dbReference type="PANTHER" id="PTHR33164">
    <property type="entry name" value="TRANSCRIPTIONAL REGULATOR, MARR FAMILY"/>
    <property type="match status" value="1"/>
</dbReference>
<accession>A0A2G5NNV4</accession>
<keyword evidence="6" id="KW-0804">Transcription</keyword>
<dbReference type="RefSeq" id="WP_099579783.1">
    <property type="nucleotide sequence ID" value="NZ_MJBI02000001.1"/>
</dbReference>
<sequence>MSKDKHEVSDMVLLNDLQKEIDEIFEMISSEFNLTKEEYIVMVALWDKGPMPMKELDKYLDIKPYKRTRFYNNLVANGWIKKVRPADDERTVMIYYNEDRLPEKEKIVDAACSNLKGKKEKLKQQFDSILEICGL</sequence>
<reference evidence="8 9" key="1">
    <citation type="journal article" date="2018" name="Front. Microbiol.">
        <title>Description and Comparative Genomics of Macrococcus caseolyticus subsp. hominis subsp. nov., Macrococcus goetzii sp. nov., Macrococcus epidermidis sp. nov., and Macrococcus bohemicus sp. nov., Novel Macrococci From Human Clinical Material With Virulence Potential and Suspected Uptake of Foreign DNA by Natural Transformation.</title>
        <authorList>
            <person name="Maslanova I."/>
            <person name="Wertheimer Z."/>
            <person name="Sedlacek I."/>
            <person name="Svec P."/>
            <person name="Indrakova A."/>
            <person name="Kovarovic V."/>
            <person name="Schumann P."/>
            <person name="Sproer C."/>
            <person name="Kralova S."/>
            <person name="Sedo O."/>
            <person name="Kristofova L."/>
            <person name="Vrbovska V."/>
            <person name="Fuzik T."/>
            <person name="Petras P."/>
            <person name="Zdrahal Z."/>
            <person name="Ruzickova V."/>
            <person name="Doskar J."/>
            <person name="Pantucek R."/>
        </authorList>
    </citation>
    <scope>NUCLEOTIDE SEQUENCE [LARGE SCALE GENOMIC DNA]</scope>
    <source>
        <strain evidence="8 9">CCM 4927</strain>
    </source>
</reference>
<dbReference type="Gene3D" id="1.10.10.10">
    <property type="entry name" value="Winged helix-like DNA-binding domain superfamily/Winged helix DNA-binding domain"/>
    <property type="match status" value="1"/>
</dbReference>
<proteinExistence type="predicted"/>
<evidence type="ECO:0000256" key="5">
    <source>
        <dbReference type="ARBA" id="ARBA00023159"/>
    </source>
</evidence>
<evidence type="ECO:0000256" key="2">
    <source>
        <dbReference type="ARBA" id="ARBA00023015"/>
    </source>
</evidence>
<evidence type="ECO:0000256" key="6">
    <source>
        <dbReference type="ARBA" id="ARBA00023163"/>
    </source>
</evidence>
<dbReference type="InterPro" id="IPR036388">
    <property type="entry name" value="WH-like_DNA-bd_sf"/>
</dbReference>
<evidence type="ECO:0000256" key="4">
    <source>
        <dbReference type="ARBA" id="ARBA00023125"/>
    </source>
</evidence>
<dbReference type="InterPro" id="IPR036390">
    <property type="entry name" value="WH_DNA-bd_sf"/>
</dbReference>
<evidence type="ECO:0000256" key="3">
    <source>
        <dbReference type="ARBA" id="ARBA00023026"/>
    </source>
</evidence>
<dbReference type="EMBL" id="MJBI02000001">
    <property type="protein sequence ID" value="RAI82163.1"/>
    <property type="molecule type" value="Genomic_DNA"/>
</dbReference>
<dbReference type="NCBIfam" id="TIGR01889">
    <property type="entry name" value="Staph_reg_Sar"/>
    <property type="match status" value="1"/>
</dbReference>
<evidence type="ECO:0000313" key="9">
    <source>
        <dbReference type="Proteomes" id="UP000229523"/>
    </source>
</evidence>
<keyword evidence="5" id="KW-0010">Activator</keyword>
<dbReference type="Pfam" id="PF22381">
    <property type="entry name" value="Staph_reg_Sar_Rot"/>
    <property type="match status" value="1"/>
</dbReference>
<evidence type="ECO:0000313" key="8">
    <source>
        <dbReference type="EMBL" id="RAI82163.1"/>
    </source>
</evidence>
<protein>
    <submittedName>
        <fullName evidence="8">Transcriptional regulator</fullName>
    </submittedName>
</protein>
<keyword evidence="3" id="KW-0843">Virulence</keyword>
<dbReference type="AlphaFoldDB" id="A0A2G5NNV4"/>
<dbReference type="GO" id="GO:0006950">
    <property type="term" value="P:response to stress"/>
    <property type="evidence" value="ECO:0007669"/>
    <property type="project" value="TreeGrafter"/>
</dbReference>
<keyword evidence="4" id="KW-0238">DNA-binding</keyword>
<dbReference type="SUPFAM" id="SSF46785">
    <property type="entry name" value="Winged helix' DNA-binding domain"/>
    <property type="match status" value="1"/>
</dbReference>
<dbReference type="GO" id="GO:0003677">
    <property type="term" value="F:DNA binding"/>
    <property type="evidence" value="ECO:0007669"/>
    <property type="project" value="UniProtKB-KW"/>
</dbReference>
<dbReference type="InterPro" id="IPR010166">
    <property type="entry name" value="SarA/Rot_dom"/>
</dbReference>
<feature type="domain" description="Transcriptional regulator SarA/SarZ/Rot-like helix-turn-helix" evidence="7">
    <location>
        <begin position="24"/>
        <end position="102"/>
    </location>
</feature>
<gene>
    <name evidence="8" type="ORF">BFS35_000325</name>
</gene>